<dbReference type="Gene3D" id="3.40.50.1110">
    <property type="entry name" value="SGNH hydrolase"/>
    <property type="match status" value="1"/>
</dbReference>
<dbReference type="EMBL" id="AYYV01000004">
    <property type="protein sequence ID" value="KRM54117.1"/>
    <property type="molecule type" value="Genomic_DNA"/>
</dbReference>
<reference evidence="2 3" key="1">
    <citation type="journal article" date="2015" name="Genome Announc.">
        <title>Expanding the biotechnology potential of lactobacilli through comparative genomics of 213 strains and associated genera.</title>
        <authorList>
            <person name="Sun Z."/>
            <person name="Harris H.M."/>
            <person name="McCann A."/>
            <person name="Guo C."/>
            <person name="Argimon S."/>
            <person name="Zhang W."/>
            <person name="Yang X."/>
            <person name="Jeffery I.B."/>
            <person name="Cooney J.C."/>
            <person name="Kagawa T.F."/>
            <person name="Liu W."/>
            <person name="Song Y."/>
            <person name="Salvetti E."/>
            <person name="Wrobel A."/>
            <person name="Rasinkangas P."/>
            <person name="Parkhill J."/>
            <person name="Rea M.C."/>
            <person name="O'Sullivan O."/>
            <person name="Ritari J."/>
            <person name="Douillard F.P."/>
            <person name="Paul Ross R."/>
            <person name="Yang R."/>
            <person name="Briner A.E."/>
            <person name="Felis G.E."/>
            <person name="de Vos W.M."/>
            <person name="Barrangou R."/>
            <person name="Klaenhammer T.R."/>
            <person name="Caufield P.W."/>
            <person name="Cui Y."/>
            <person name="Zhang H."/>
            <person name="O'Toole P.W."/>
        </authorList>
    </citation>
    <scope>NUCLEOTIDE SEQUENCE [LARGE SCALE GENOMIC DNA]</scope>
    <source>
        <strain evidence="2 3">DSM 20587</strain>
    </source>
</reference>
<dbReference type="AlphaFoldDB" id="A0A8E1RLH1"/>
<evidence type="ECO:0000313" key="2">
    <source>
        <dbReference type="EMBL" id="KRM54117.1"/>
    </source>
</evidence>
<dbReference type="SUPFAM" id="SSF52266">
    <property type="entry name" value="SGNH hydrolase"/>
    <property type="match status" value="1"/>
</dbReference>
<dbReference type="PANTHER" id="PTHR30383:SF29">
    <property type="entry name" value="SGNH HYDROLASE-TYPE ESTERASE DOMAIN-CONTAINING PROTEIN"/>
    <property type="match status" value="1"/>
</dbReference>
<dbReference type="InterPro" id="IPR036514">
    <property type="entry name" value="SGNH_hydro_sf"/>
</dbReference>
<evidence type="ECO:0000259" key="1">
    <source>
        <dbReference type="Pfam" id="PF13472"/>
    </source>
</evidence>
<sequence>MKYDGIDTAVLTNQIKVKGGNCMLFDNDYFSDKVINCFSDSTTWGDDSTGGGGNGISWTSHLQELIPFKKVNNFGKKGSRIAVCSDREDSFVERYLDMDKDADYIVVFGGVNDFVNNVPLGSIDKNDPHTFLGALDTIINGLNDQYPNATLVFMTPTKTSFAHSKEPYPNSFQKNQAGHTQGDYASAMIEICHHYSIPVIDLFNISGISPFLANSERYMPDGTHYSPLGYEKLAHRIVGELFRYLI</sequence>
<gene>
    <name evidence="2" type="ORF">FC95_GL001825</name>
</gene>
<dbReference type="PANTHER" id="PTHR30383">
    <property type="entry name" value="THIOESTERASE 1/PROTEASE 1/LYSOPHOSPHOLIPASE L1"/>
    <property type="match status" value="1"/>
</dbReference>
<dbReference type="InterPro" id="IPR051532">
    <property type="entry name" value="Ester_Hydrolysis_Enzymes"/>
</dbReference>
<feature type="domain" description="SGNH hydrolase-type esterase" evidence="1">
    <location>
        <begin position="40"/>
        <end position="231"/>
    </location>
</feature>
<dbReference type="Proteomes" id="UP000051164">
    <property type="component" value="Unassembled WGS sequence"/>
</dbReference>
<protein>
    <recommendedName>
        <fullName evidence="1">SGNH hydrolase-type esterase domain-containing protein</fullName>
    </recommendedName>
</protein>
<dbReference type="Pfam" id="PF13472">
    <property type="entry name" value="Lipase_GDSL_2"/>
    <property type="match status" value="1"/>
</dbReference>
<proteinExistence type="predicted"/>
<dbReference type="InterPro" id="IPR013830">
    <property type="entry name" value="SGNH_hydro"/>
</dbReference>
<comment type="caution">
    <text evidence="2">The sequence shown here is derived from an EMBL/GenBank/DDBJ whole genome shotgun (WGS) entry which is preliminary data.</text>
</comment>
<evidence type="ECO:0000313" key="3">
    <source>
        <dbReference type="Proteomes" id="UP000051164"/>
    </source>
</evidence>
<name>A0A8E1RLH1_LENKE</name>
<dbReference type="CDD" id="cd00229">
    <property type="entry name" value="SGNH_hydrolase"/>
    <property type="match status" value="1"/>
</dbReference>
<organism evidence="2 3">
    <name type="scientific">Lentilactobacillus kefiri DSM 20587 = JCM 5818</name>
    <dbReference type="NCBI Taxonomy" id="1423764"/>
    <lineage>
        <taxon>Bacteria</taxon>
        <taxon>Bacillati</taxon>
        <taxon>Bacillota</taxon>
        <taxon>Bacilli</taxon>
        <taxon>Lactobacillales</taxon>
        <taxon>Lactobacillaceae</taxon>
        <taxon>Lentilactobacillus</taxon>
    </lineage>
</organism>
<accession>A0A8E1RLH1</accession>